<dbReference type="RefSeq" id="WP_212594810.1">
    <property type="nucleotide sequence ID" value="NZ_CP073587.1"/>
</dbReference>
<evidence type="ECO:0000313" key="3">
    <source>
        <dbReference type="Proteomes" id="UP000679575"/>
    </source>
</evidence>
<dbReference type="Proteomes" id="UP000679575">
    <property type="component" value="Chromosome"/>
</dbReference>
<feature type="transmembrane region" description="Helical" evidence="1">
    <location>
        <begin position="38"/>
        <end position="55"/>
    </location>
</feature>
<keyword evidence="1" id="KW-1133">Transmembrane helix</keyword>
<reference evidence="2 3" key="1">
    <citation type="submission" date="2021-04" db="EMBL/GenBank/DDBJ databases">
        <title>Novel species identification of genus Shewanella.</title>
        <authorList>
            <person name="Liu G."/>
        </authorList>
    </citation>
    <scope>NUCLEOTIDE SEQUENCE [LARGE SCALE GENOMIC DNA]</scope>
    <source>
        <strain evidence="2 3">FJAT-54481</strain>
    </source>
</reference>
<feature type="transmembrane region" description="Helical" evidence="1">
    <location>
        <begin position="62"/>
        <end position="81"/>
    </location>
</feature>
<accession>A0ABX7YSM4</accession>
<name>A0ABX7YSM4_9GAMM</name>
<gene>
    <name evidence="2" type="ORF">KDN34_16665</name>
</gene>
<dbReference type="EMBL" id="CP073587">
    <property type="protein sequence ID" value="QUN05784.1"/>
    <property type="molecule type" value="Genomic_DNA"/>
</dbReference>
<sequence length="87" mass="9701">MGFSALILMMLLATLLLYLSSKQQALLSEPLAKAPYRYLAYMLLLTTLLGWNLLLSTTAAFFLWLMLLGTCLGMAPFVSLLRESPLK</sequence>
<protein>
    <submittedName>
        <fullName evidence="2">Uncharacterized protein</fullName>
    </submittedName>
</protein>
<proteinExistence type="predicted"/>
<keyword evidence="3" id="KW-1185">Reference proteome</keyword>
<organism evidence="2 3">
    <name type="scientific">Shewanella yunxiaonensis</name>
    <dbReference type="NCBI Taxonomy" id="2829809"/>
    <lineage>
        <taxon>Bacteria</taxon>
        <taxon>Pseudomonadati</taxon>
        <taxon>Pseudomonadota</taxon>
        <taxon>Gammaproteobacteria</taxon>
        <taxon>Alteromonadales</taxon>
        <taxon>Shewanellaceae</taxon>
        <taxon>Shewanella</taxon>
    </lineage>
</organism>
<keyword evidence="1" id="KW-0472">Membrane</keyword>
<evidence type="ECO:0000313" key="2">
    <source>
        <dbReference type="EMBL" id="QUN05784.1"/>
    </source>
</evidence>
<evidence type="ECO:0000256" key="1">
    <source>
        <dbReference type="SAM" id="Phobius"/>
    </source>
</evidence>
<keyword evidence="1" id="KW-0812">Transmembrane</keyword>